<dbReference type="EMBL" id="FOFV01000007">
    <property type="protein sequence ID" value="SER22819.1"/>
    <property type="molecule type" value="Genomic_DNA"/>
</dbReference>
<protein>
    <submittedName>
        <fullName evidence="4">ADP-ribose pyrophosphatase YjhB, NUDIX family</fullName>
    </submittedName>
</protein>
<dbReference type="AlphaFoldDB" id="A0A1H9MH21"/>
<dbReference type="SUPFAM" id="SSF55811">
    <property type="entry name" value="Nudix"/>
    <property type="match status" value="1"/>
</dbReference>
<gene>
    <name evidence="4" type="ORF">SAMN04488000_10728</name>
</gene>
<dbReference type="PANTHER" id="PTHR43736">
    <property type="entry name" value="ADP-RIBOSE PYROPHOSPHATASE"/>
    <property type="match status" value="1"/>
</dbReference>
<accession>A0A1H9MH21</accession>
<reference evidence="5" key="1">
    <citation type="submission" date="2016-10" db="EMBL/GenBank/DDBJ databases">
        <authorList>
            <person name="Varghese N."/>
            <person name="Submissions S."/>
        </authorList>
    </citation>
    <scope>NUCLEOTIDE SEQUENCE [LARGE SCALE GENOMIC DNA]</scope>
    <source>
        <strain evidence="5">DSM 44437</strain>
    </source>
</reference>
<feature type="compositionally biased region" description="Basic and acidic residues" evidence="2">
    <location>
        <begin position="182"/>
        <end position="201"/>
    </location>
</feature>
<dbReference type="InterPro" id="IPR015797">
    <property type="entry name" value="NUDIX_hydrolase-like_dom_sf"/>
</dbReference>
<feature type="domain" description="Nudix hydrolase" evidence="3">
    <location>
        <begin position="45"/>
        <end position="178"/>
    </location>
</feature>
<organism evidence="4 5">
    <name type="scientific">Lentzea albida</name>
    <dbReference type="NCBI Taxonomy" id="65499"/>
    <lineage>
        <taxon>Bacteria</taxon>
        <taxon>Bacillati</taxon>
        <taxon>Actinomycetota</taxon>
        <taxon>Actinomycetes</taxon>
        <taxon>Pseudonocardiales</taxon>
        <taxon>Pseudonocardiaceae</taxon>
        <taxon>Lentzea</taxon>
    </lineage>
</organism>
<dbReference type="Gene3D" id="3.90.79.10">
    <property type="entry name" value="Nucleoside Triphosphate Pyrophosphohydrolase"/>
    <property type="match status" value="1"/>
</dbReference>
<keyword evidence="5" id="KW-1185">Reference proteome</keyword>
<feature type="region of interest" description="Disordered" evidence="2">
    <location>
        <begin position="181"/>
        <end position="201"/>
    </location>
</feature>
<evidence type="ECO:0000256" key="1">
    <source>
        <dbReference type="ARBA" id="ARBA00005582"/>
    </source>
</evidence>
<dbReference type="RefSeq" id="WP_177229818.1">
    <property type="nucleotide sequence ID" value="NZ_FOFV01000007.1"/>
</dbReference>
<evidence type="ECO:0000313" key="4">
    <source>
        <dbReference type="EMBL" id="SER22819.1"/>
    </source>
</evidence>
<evidence type="ECO:0000259" key="3">
    <source>
        <dbReference type="PROSITE" id="PS51462"/>
    </source>
</evidence>
<dbReference type="STRING" id="65499.SAMN04488000_10728"/>
<sequence>MPGPLNPVQSDALPAAPALDWRDGQGAGGHDWIPEELYREVLERMPVVCVDTLVVRGGAALLTRRTQEPQAGSLWLQGGRMRKGEQLTAAAVRTAEQESGLTLTLSGVLGTFSTVFDASAHGDSSTHTVNVTFLAVAEPDARPRVDSTHDHFVWWPLAKPTGNAYLDQILALAARQLGVSGRSHDGTADVRSTEPSREVRR</sequence>
<evidence type="ECO:0000313" key="5">
    <source>
        <dbReference type="Proteomes" id="UP000199503"/>
    </source>
</evidence>
<dbReference type="PANTHER" id="PTHR43736:SF1">
    <property type="entry name" value="DIHYDRONEOPTERIN TRIPHOSPHATE DIPHOSPHATASE"/>
    <property type="match status" value="1"/>
</dbReference>
<proteinExistence type="inferred from homology"/>
<comment type="similarity">
    <text evidence="1">Belongs to the Nudix hydrolase family.</text>
</comment>
<name>A0A1H9MH21_9PSEU</name>
<evidence type="ECO:0000256" key="2">
    <source>
        <dbReference type="SAM" id="MobiDB-lite"/>
    </source>
</evidence>
<dbReference type="PROSITE" id="PS51462">
    <property type="entry name" value="NUDIX"/>
    <property type="match status" value="1"/>
</dbReference>
<dbReference type="InterPro" id="IPR000086">
    <property type="entry name" value="NUDIX_hydrolase_dom"/>
</dbReference>
<dbReference type="Proteomes" id="UP000199503">
    <property type="component" value="Unassembled WGS sequence"/>
</dbReference>
<dbReference type="Pfam" id="PF00293">
    <property type="entry name" value="NUDIX"/>
    <property type="match status" value="1"/>
</dbReference>